<dbReference type="eggNOG" id="COG2149">
    <property type="taxonomic scope" value="Bacteria"/>
</dbReference>
<evidence type="ECO:0000256" key="1">
    <source>
        <dbReference type="ARBA" id="ARBA00004127"/>
    </source>
</evidence>
<keyword evidence="8" id="KW-1185">Reference proteome</keyword>
<organism evidence="7 8">
    <name type="scientific">Advenella kashmirensis W13003</name>
    <dbReference type="NCBI Taxonomy" id="1424334"/>
    <lineage>
        <taxon>Bacteria</taxon>
        <taxon>Pseudomonadati</taxon>
        <taxon>Pseudomonadota</taxon>
        <taxon>Betaproteobacteria</taxon>
        <taxon>Burkholderiales</taxon>
        <taxon>Alcaligenaceae</taxon>
    </lineage>
</organism>
<dbReference type="Proteomes" id="UP000018733">
    <property type="component" value="Unassembled WGS sequence"/>
</dbReference>
<comment type="caution">
    <text evidence="7">The sequence shown here is derived from an EMBL/GenBank/DDBJ whole genome shotgun (WGS) entry which is preliminary data.</text>
</comment>
<feature type="transmembrane region" description="Helical" evidence="5">
    <location>
        <begin position="25"/>
        <end position="42"/>
    </location>
</feature>
<gene>
    <name evidence="7" type="ORF">W822_12430</name>
</gene>
<evidence type="ECO:0000313" key="7">
    <source>
        <dbReference type="EMBL" id="ETF01608.1"/>
    </source>
</evidence>
<evidence type="ECO:0000256" key="3">
    <source>
        <dbReference type="ARBA" id="ARBA00022989"/>
    </source>
</evidence>
<name>V8QQJ5_9BURK</name>
<feature type="transmembrane region" description="Helical" evidence="5">
    <location>
        <begin position="54"/>
        <end position="75"/>
    </location>
</feature>
<evidence type="ECO:0000256" key="5">
    <source>
        <dbReference type="SAM" id="Phobius"/>
    </source>
</evidence>
<dbReference type="InterPro" id="IPR003807">
    <property type="entry name" value="DUF202"/>
</dbReference>
<feature type="domain" description="DUF202" evidence="6">
    <location>
        <begin position="16"/>
        <end position="81"/>
    </location>
</feature>
<dbReference type="Pfam" id="PF02656">
    <property type="entry name" value="DUF202"/>
    <property type="match status" value="1"/>
</dbReference>
<dbReference type="OrthoDB" id="582337at2"/>
<evidence type="ECO:0000256" key="2">
    <source>
        <dbReference type="ARBA" id="ARBA00022692"/>
    </source>
</evidence>
<dbReference type="AlphaFoldDB" id="V8QQJ5"/>
<accession>V8QQJ5</accession>
<dbReference type="HOGENOM" id="CLU_053359_4_1_4"/>
<evidence type="ECO:0000313" key="8">
    <source>
        <dbReference type="Proteomes" id="UP000018733"/>
    </source>
</evidence>
<comment type="subcellular location">
    <subcellularLocation>
        <location evidence="1">Endomembrane system</location>
        <topology evidence="1">Multi-pass membrane protein</topology>
    </subcellularLocation>
</comment>
<dbReference type="RefSeq" id="WP_024005452.1">
    <property type="nucleotide sequence ID" value="NZ_KI650980.1"/>
</dbReference>
<keyword evidence="3 5" id="KW-1133">Transmembrane helix</keyword>
<protein>
    <submittedName>
        <fullName evidence="7">Membrane protein</fullName>
    </submittedName>
</protein>
<reference evidence="7 8" key="1">
    <citation type="journal article" date="2014" name="Genome Announc.">
        <title>Draft Genome Sequence of Advenella kashmirensis Strain W13003, a Polycyclic Aromatic Hydrocarbon-Degrading Bacterium.</title>
        <authorList>
            <person name="Wang X."/>
            <person name="Jin D."/>
            <person name="Zhou L."/>
            <person name="Wu L."/>
            <person name="An W."/>
            <person name="Zhao L."/>
        </authorList>
    </citation>
    <scope>NUCLEOTIDE SEQUENCE [LARGE SCALE GENOMIC DNA]</scope>
    <source>
        <strain evidence="7 8">W13003</strain>
    </source>
</reference>
<evidence type="ECO:0000256" key="4">
    <source>
        <dbReference type="ARBA" id="ARBA00023136"/>
    </source>
</evidence>
<dbReference type="GO" id="GO:0012505">
    <property type="term" value="C:endomembrane system"/>
    <property type="evidence" value="ECO:0007669"/>
    <property type="project" value="UniProtKB-SubCell"/>
</dbReference>
<feature type="transmembrane region" description="Helical" evidence="5">
    <location>
        <begin position="96"/>
        <end position="115"/>
    </location>
</feature>
<proteinExistence type="predicted"/>
<evidence type="ECO:0000259" key="6">
    <source>
        <dbReference type="Pfam" id="PF02656"/>
    </source>
</evidence>
<sequence length="119" mass="13134">MKNSNWREMGEEPDYRFTLANERTFLAWVRTALAILAAGVLLDQFAHNLASPVIIFAIALGLCVLAGVLFIVAYIHWRDVELAMRLKRTLPRSPALGLLALGGMGTALVLVILLIKSFL</sequence>
<dbReference type="EMBL" id="AYXT01000010">
    <property type="protein sequence ID" value="ETF01608.1"/>
    <property type="molecule type" value="Genomic_DNA"/>
</dbReference>
<dbReference type="STRING" id="1424334.W822_12430"/>
<keyword evidence="2 5" id="KW-0812">Transmembrane</keyword>
<keyword evidence="4 5" id="KW-0472">Membrane</keyword>